<dbReference type="RefSeq" id="WP_010074700.1">
    <property type="nucleotide sequence ID" value="NC_014393.1"/>
</dbReference>
<dbReference type="KEGG" id="ccb:Clocel_2472"/>
<gene>
    <name evidence="2" type="ordered locus">Clocel_2472</name>
</gene>
<dbReference type="Gene3D" id="2.40.380.10">
    <property type="entry name" value="FomD-like"/>
    <property type="match status" value="1"/>
</dbReference>
<evidence type="ECO:0000313" key="2">
    <source>
        <dbReference type="EMBL" id="ADL52185.1"/>
    </source>
</evidence>
<dbReference type="STRING" id="573061.Clocel_2472"/>
<dbReference type="HOGENOM" id="CLU_098301_1_0_9"/>
<evidence type="ECO:0000259" key="1">
    <source>
        <dbReference type="Pfam" id="PF04167"/>
    </source>
</evidence>
<name>D9SQ49_CLOC7</name>
<dbReference type="PANTHER" id="PTHR41271:SF1">
    <property type="entry name" value="DUF402 DOMAIN-CONTAINING PROTEIN"/>
    <property type="match status" value="1"/>
</dbReference>
<dbReference type="PANTHER" id="PTHR41271">
    <property type="entry name" value="DUF402 DOMAIN-CONTAINING PROTEIN"/>
    <property type="match status" value="1"/>
</dbReference>
<feature type="domain" description="DUF402" evidence="1">
    <location>
        <begin position="57"/>
        <end position="156"/>
    </location>
</feature>
<protein>
    <recommendedName>
        <fullName evidence="1">DUF402 domain-containing protein</fullName>
    </recommendedName>
</protein>
<accession>D9SQ49</accession>
<dbReference type="EMBL" id="CP002160">
    <property type="protein sequence ID" value="ADL52185.1"/>
    <property type="molecule type" value="Genomic_DNA"/>
</dbReference>
<dbReference type="InterPro" id="IPR035930">
    <property type="entry name" value="FomD-like_sf"/>
</dbReference>
<sequence>MKRKFADKSNWSRVLKKQFKLTYVDDEEYRGYVSMIKIEKIKYPLIKTMNNKDYRIADEGFIWLSHIPEDKHYAITSMFDEKGKIIQWYFDIIKDSGVNEKGIPYFDDLYLDVVILPSEEIILLDEDELRQALKIKDITEDEFRLAYREAEGVIGTFGTNIDKLKEFSNQQLERLIRA</sequence>
<organism evidence="2 3">
    <name type="scientific">Clostridium cellulovorans (strain ATCC 35296 / DSM 3052 / OCM 3 / 743B)</name>
    <dbReference type="NCBI Taxonomy" id="573061"/>
    <lineage>
        <taxon>Bacteria</taxon>
        <taxon>Bacillati</taxon>
        <taxon>Bacillota</taxon>
        <taxon>Clostridia</taxon>
        <taxon>Eubacteriales</taxon>
        <taxon>Clostridiaceae</taxon>
        <taxon>Clostridium</taxon>
    </lineage>
</organism>
<reference evidence="2 3" key="1">
    <citation type="submission" date="2010-08" db="EMBL/GenBank/DDBJ databases">
        <title>Complete sequence of Clostridium cellulovorans 743B.</title>
        <authorList>
            <consortium name="US DOE Joint Genome Institute"/>
            <person name="Lucas S."/>
            <person name="Copeland A."/>
            <person name="Lapidus A."/>
            <person name="Cheng J.-F."/>
            <person name="Bruce D."/>
            <person name="Goodwin L."/>
            <person name="Pitluck S."/>
            <person name="Chertkov O."/>
            <person name="Detter J.C."/>
            <person name="Han C."/>
            <person name="Tapia R."/>
            <person name="Land M."/>
            <person name="Hauser L."/>
            <person name="Chang Y.-J."/>
            <person name="Jeffries C."/>
            <person name="Kyrpides N."/>
            <person name="Ivanova N."/>
            <person name="Mikhailova N."/>
            <person name="Hemme C.L."/>
            <person name="Woyke T."/>
        </authorList>
    </citation>
    <scope>NUCLEOTIDE SEQUENCE [LARGE SCALE GENOMIC DNA]</scope>
    <source>
        <strain evidence="3">ATCC 35296 / DSM 3052 / OCM 3 / 743B</strain>
    </source>
</reference>
<dbReference type="InterPro" id="IPR007295">
    <property type="entry name" value="DUF402"/>
</dbReference>
<dbReference type="eggNOG" id="COG2306">
    <property type="taxonomic scope" value="Bacteria"/>
</dbReference>
<dbReference type="AlphaFoldDB" id="D9SQ49"/>
<dbReference type="SUPFAM" id="SSF159234">
    <property type="entry name" value="FomD-like"/>
    <property type="match status" value="1"/>
</dbReference>
<dbReference type="OrthoDB" id="2002222at2"/>
<evidence type="ECO:0000313" key="3">
    <source>
        <dbReference type="Proteomes" id="UP000002730"/>
    </source>
</evidence>
<proteinExistence type="predicted"/>
<dbReference type="Proteomes" id="UP000002730">
    <property type="component" value="Chromosome"/>
</dbReference>
<dbReference type="Pfam" id="PF04167">
    <property type="entry name" value="DUF402"/>
    <property type="match status" value="1"/>
</dbReference>
<keyword evidence="3" id="KW-1185">Reference proteome</keyword>